<name>A0A0E9TU20_ANGAN</name>
<evidence type="ECO:0000313" key="1">
    <source>
        <dbReference type="EMBL" id="JAH56952.1"/>
    </source>
</evidence>
<sequence length="47" mass="5386">MLLVGYSCYTNTVGKLHKIIPKWNLSNEMCHYYIETLNILENGSPAL</sequence>
<protein>
    <submittedName>
        <fullName evidence="1">Uncharacterized protein</fullName>
    </submittedName>
</protein>
<organism evidence="1">
    <name type="scientific">Anguilla anguilla</name>
    <name type="common">European freshwater eel</name>
    <name type="synonym">Muraena anguilla</name>
    <dbReference type="NCBI Taxonomy" id="7936"/>
    <lineage>
        <taxon>Eukaryota</taxon>
        <taxon>Metazoa</taxon>
        <taxon>Chordata</taxon>
        <taxon>Craniata</taxon>
        <taxon>Vertebrata</taxon>
        <taxon>Euteleostomi</taxon>
        <taxon>Actinopterygii</taxon>
        <taxon>Neopterygii</taxon>
        <taxon>Teleostei</taxon>
        <taxon>Anguilliformes</taxon>
        <taxon>Anguillidae</taxon>
        <taxon>Anguilla</taxon>
    </lineage>
</organism>
<reference evidence="1" key="1">
    <citation type="submission" date="2014-11" db="EMBL/GenBank/DDBJ databases">
        <authorList>
            <person name="Amaro Gonzalez C."/>
        </authorList>
    </citation>
    <scope>NUCLEOTIDE SEQUENCE</scope>
</reference>
<dbReference type="EMBL" id="GBXM01051625">
    <property type="protein sequence ID" value="JAH56952.1"/>
    <property type="molecule type" value="Transcribed_RNA"/>
</dbReference>
<proteinExistence type="predicted"/>
<dbReference type="AlphaFoldDB" id="A0A0E9TU20"/>
<accession>A0A0E9TU20</accession>
<reference evidence="1" key="2">
    <citation type="journal article" date="2015" name="Fish Shellfish Immunol.">
        <title>Early steps in the European eel (Anguilla anguilla)-Vibrio vulnificus interaction in the gills: Role of the RtxA13 toxin.</title>
        <authorList>
            <person name="Callol A."/>
            <person name="Pajuelo D."/>
            <person name="Ebbesson L."/>
            <person name="Teles M."/>
            <person name="MacKenzie S."/>
            <person name="Amaro C."/>
        </authorList>
    </citation>
    <scope>NUCLEOTIDE SEQUENCE</scope>
</reference>